<name>A0A0A2VG86_BEABA</name>
<dbReference type="GO" id="GO:0003962">
    <property type="term" value="F:cystathionine gamma-synthase activity"/>
    <property type="evidence" value="ECO:0007669"/>
    <property type="project" value="TreeGrafter"/>
</dbReference>
<dbReference type="InterPro" id="IPR015422">
    <property type="entry name" value="PyrdxlP-dep_Trfase_small"/>
</dbReference>
<dbReference type="OrthoDB" id="10047078at2759"/>
<dbReference type="eggNOG" id="KOG0053">
    <property type="taxonomic scope" value="Eukaryota"/>
</dbReference>
<sequence length="599" mass="64947">MSAYSTLPQPPSLGQRVPDRPHAVSVHLPKWRDVVDFSAGESRVRTVQKGGYPRSFLHEAIAKAHRVLLDRFGGGGDNNNNNNQSCLLFPMHQYAIACKKYLCSPPDGSKGVDEQHVSIQSFSFDVVGSAGKKKMTLHAAFFPAEDAKNAMIFWRLTGCGISSRLAQDMLPGLDEAVSVSSSSAADTPIPRDETAETVIQQRIASLLDRAPVGGPRKKLVKPDDVLLYPTGMSAIYNCTHALGASLPGAQMVVFGFPYELTLKVQEDFAKACTFYGFGTDDELDQFEHLLVSKTAEGHSPPIQAVWCECASNPLLRTVDLDRIRRLADRYGFVVVVDDTIGSFANVDVLGVADLVVTSLTKTFSGYADVMGGSVVINPCSDHYPRLRALFSAAFAPTLYGADAAQLERNSRDYLARTAILNQNASYLVSLLEPLTRHHHDRSPLSHVFHPSTCGWSAQNYAARMRPPTDDLVPGFGYLLTLEFCSVEAAAAFFDALPVCKGPSIGAQVTLALPYVQVVFAKEKPWAARYGLSEAIVRISVGLEDQKALAMACLEAMRAADAVVNRDDNDDDVTLGKDVLAVSGLESVPLARPTPLVPQM</sequence>
<protein>
    <submittedName>
        <fullName evidence="5">Putative cystathionine gamma-synthase</fullName>
    </submittedName>
</protein>
<gene>
    <name evidence="5" type="ORF">BBAD15_g9653</name>
</gene>
<comment type="caution">
    <text evidence="5">The sequence shown here is derived from an EMBL/GenBank/DDBJ whole genome shotgun (WGS) entry which is preliminary data.</text>
</comment>
<dbReference type="InterPro" id="IPR051750">
    <property type="entry name" value="Trans-sulfuration_enzymes"/>
</dbReference>
<dbReference type="InterPro" id="IPR015424">
    <property type="entry name" value="PyrdxlP-dep_Trfase"/>
</dbReference>
<keyword evidence="2 3" id="KW-0663">Pyridoxal phosphate</keyword>
<dbReference type="InterPro" id="IPR000277">
    <property type="entry name" value="Cys/Met-Metab_PyrdxlP-dep_enz"/>
</dbReference>
<dbReference type="InterPro" id="IPR015421">
    <property type="entry name" value="PyrdxlP-dep_Trfase_major"/>
</dbReference>
<dbReference type="SUPFAM" id="SSF53383">
    <property type="entry name" value="PLP-dependent transferases"/>
    <property type="match status" value="1"/>
</dbReference>
<dbReference type="STRING" id="1245745.A0A0A2VG86"/>
<dbReference type="PANTHER" id="PTHR42699">
    <property type="match status" value="1"/>
</dbReference>
<dbReference type="GO" id="GO:0030170">
    <property type="term" value="F:pyridoxal phosphate binding"/>
    <property type="evidence" value="ECO:0007669"/>
    <property type="project" value="InterPro"/>
</dbReference>
<evidence type="ECO:0000256" key="3">
    <source>
        <dbReference type="RuleBase" id="RU362118"/>
    </source>
</evidence>
<evidence type="ECO:0000256" key="1">
    <source>
        <dbReference type="ARBA" id="ARBA00001933"/>
    </source>
</evidence>
<dbReference type="AlphaFoldDB" id="A0A0A2VG86"/>
<proteinExistence type="inferred from homology"/>
<evidence type="ECO:0000313" key="5">
    <source>
        <dbReference type="EMBL" id="KGQ05115.1"/>
    </source>
</evidence>
<dbReference type="Gene3D" id="3.90.1150.10">
    <property type="entry name" value="Aspartate Aminotransferase, domain 1"/>
    <property type="match status" value="1"/>
</dbReference>
<organism evidence="5 6">
    <name type="scientific">Beauveria bassiana D1-5</name>
    <dbReference type="NCBI Taxonomy" id="1245745"/>
    <lineage>
        <taxon>Eukaryota</taxon>
        <taxon>Fungi</taxon>
        <taxon>Dikarya</taxon>
        <taxon>Ascomycota</taxon>
        <taxon>Pezizomycotina</taxon>
        <taxon>Sordariomycetes</taxon>
        <taxon>Hypocreomycetidae</taxon>
        <taxon>Hypocreales</taxon>
        <taxon>Cordycipitaceae</taxon>
        <taxon>Beauveria</taxon>
    </lineage>
</organism>
<comment type="similarity">
    <text evidence="3">Belongs to the trans-sulfuration enzymes family.</text>
</comment>
<reference evidence="5 6" key="1">
    <citation type="submission" date="2012-10" db="EMBL/GenBank/DDBJ databases">
        <title>Genome sequencing and analysis of entomopathogenic fungi Beauveria bassiana D1-5.</title>
        <authorList>
            <person name="Li Q."/>
            <person name="Wang L."/>
            <person name="Zhang Z."/>
            <person name="Wang Q."/>
            <person name="Ren J."/>
            <person name="Wang M."/>
            <person name="Xu W."/>
            <person name="Wang J."/>
            <person name="Lu Y."/>
            <person name="Du Q."/>
            <person name="Sun Z."/>
        </authorList>
    </citation>
    <scope>NUCLEOTIDE SEQUENCE [LARGE SCALE GENOMIC DNA]</scope>
    <source>
        <strain evidence="5 6">D1-5</strain>
    </source>
</reference>
<evidence type="ECO:0000256" key="2">
    <source>
        <dbReference type="ARBA" id="ARBA00022898"/>
    </source>
</evidence>
<accession>A0A0A2VG86</accession>
<feature type="region of interest" description="Disordered" evidence="4">
    <location>
        <begin position="1"/>
        <end position="21"/>
    </location>
</feature>
<dbReference type="HOGENOM" id="CLU_011302_3_0_1"/>
<dbReference type="Proteomes" id="UP000030106">
    <property type="component" value="Unassembled WGS sequence"/>
</dbReference>
<dbReference type="Gene3D" id="3.40.640.10">
    <property type="entry name" value="Type I PLP-dependent aspartate aminotransferase-like (Major domain)"/>
    <property type="match status" value="1"/>
</dbReference>
<dbReference type="Pfam" id="PF01053">
    <property type="entry name" value="Cys_Met_Meta_PP"/>
    <property type="match status" value="1"/>
</dbReference>
<evidence type="ECO:0000256" key="4">
    <source>
        <dbReference type="SAM" id="MobiDB-lite"/>
    </source>
</evidence>
<dbReference type="PANTHER" id="PTHR42699:SF1">
    <property type="entry name" value="CYSTATHIONINE GAMMA-SYNTHASE-RELATED"/>
    <property type="match status" value="1"/>
</dbReference>
<comment type="cofactor">
    <cofactor evidence="1 3">
        <name>pyridoxal 5'-phosphate</name>
        <dbReference type="ChEBI" id="CHEBI:597326"/>
    </cofactor>
</comment>
<dbReference type="EMBL" id="ANFO01000973">
    <property type="protein sequence ID" value="KGQ05115.1"/>
    <property type="molecule type" value="Genomic_DNA"/>
</dbReference>
<dbReference type="GO" id="GO:0019346">
    <property type="term" value="P:transsulfuration"/>
    <property type="evidence" value="ECO:0007669"/>
    <property type="project" value="InterPro"/>
</dbReference>
<evidence type="ECO:0000313" key="6">
    <source>
        <dbReference type="Proteomes" id="UP000030106"/>
    </source>
</evidence>